<reference evidence="2 3" key="1">
    <citation type="submission" date="2023-06" db="EMBL/GenBank/DDBJ databases">
        <title>Sporosarcina sp. nov., isolated from Korean tranditional fermented seafood 'Jeotgal'.</title>
        <authorList>
            <person name="Yang A.I."/>
            <person name="Shin N.-R."/>
        </authorList>
    </citation>
    <scope>NUCLEOTIDE SEQUENCE [LARGE SCALE GENOMIC DNA]</scope>
    <source>
        <strain evidence="2 3">T2O-4</strain>
    </source>
</reference>
<name>A0ABZ0L2H3_9BACL</name>
<evidence type="ECO:0000313" key="2">
    <source>
        <dbReference type="EMBL" id="WOV86812.1"/>
    </source>
</evidence>
<keyword evidence="1" id="KW-0732">Signal</keyword>
<dbReference type="PROSITE" id="PS51257">
    <property type="entry name" value="PROKAR_LIPOPROTEIN"/>
    <property type="match status" value="1"/>
</dbReference>
<dbReference type="RefSeq" id="WP_317966331.1">
    <property type="nucleotide sequence ID" value="NZ_CP129118.1"/>
</dbReference>
<feature type="signal peptide" evidence="1">
    <location>
        <begin position="1"/>
        <end position="16"/>
    </location>
</feature>
<proteinExistence type="predicted"/>
<gene>
    <name evidence="2" type="ORF">QWT69_13160</name>
</gene>
<accession>A0ABZ0L2H3</accession>
<dbReference type="EMBL" id="CP129118">
    <property type="protein sequence ID" value="WOV86812.1"/>
    <property type="molecule type" value="Genomic_DNA"/>
</dbReference>
<organism evidence="2 3">
    <name type="scientific">Sporosarcina oncorhynchi</name>
    <dbReference type="NCBI Taxonomy" id="3056444"/>
    <lineage>
        <taxon>Bacteria</taxon>
        <taxon>Bacillati</taxon>
        <taxon>Bacillota</taxon>
        <taxon>Bacilli</taxon>
        <taxon>Bacillales</taxon>
        <taxon>Caryophanaceae</taxon>
        <taxon>Sporosarcina</taxon>
    </lineage>
</organism>
<sequence length="194" mass="21740">MKKRLLLLFISILTLAGCTSSKTEDVQPEASKKSANAPTETVSYESDSVELMIPASYYSDKDADAVINDFKANGVEDAWQNADGSFTLTMTHDLQMLFKVSVLNSVKTQSKETPEDGFYPAIKEIIFNEDLTHMEILADKQSFNEESDRLKVAEIANLMTYYQIFDNVPENQVHLEVTLKDEASGSVFKTLTFN</sequence>
<keyword evidence="3" id="KW-1185">Reference proteome</keyword>
<evidence type="ECO:0000256" key="1">
    <source>
        <dbReference type="SAM" id="SignalP"/>
    </source>
</evidence>
<evidence type="ECO:0000313" key="3">
    <source>
        <dbReference type="Proteomes" id="UP001303902"/>
    </source>
</evidence>
<dbReference type="Proteomes" id="UP001303902">
    <property type="component" value="Chromosome"/>
</dbReference>
<feature type="chain" id="PRO_5045820080" evidence="1">
    <location>
        <begin position="17"/>
        <end position="194"/>
    </location>
</feature>
<protein>
    <submittedName>
        <fullName evidence="2">Uncharacterized protein</fullName>
    </submittedName>
</protein>